<evidence type="ECO:0000256" key="5">
    <source>
        <dbReference type="ARBA" id="ARBA00022989"/>
    </source>
</evidence>
<feature type="region of interest" description="Disordered" evidence="7">
    <location>
        <begin position="637"/>
        <end position="657"/>
    </location>
</feature>
<feature type="region of interest" description="Disordered" evidence="7">
    <location>
        <begin position="1"/>
        <end position="120"/>
    </location>
</feature>
<dbReference type="NCBIfam" id="TIGR00728">
    <property type="entry name" value="OPT_sfam"/>
    <property type="match status" value="1"/>
</dbReference>
<dbReference type="GO" id="GO:0004197">
    <property type="term" value="F:cysteine-type endopeptidase activity"/>
    <property type="evidence" value="ECO:0007669"/>
    <property type="project" value="InterPro"/>
</dbReference>
<feature type="domain" description="Peptidase C14 caspase" evidence="9">
    <location>
        <begin position="179"/>
        <end position="448"/>
    </location>
</feature>
<keyword evidence="11" id="KW-1185">Reference proteome</keyword>
<dbReference type="Pfam" id="PF03169">
    <property type="entry name" value="OPT"/>
    <property type="match status" value="1"/>
</dbReference>
<feature type="transmembrane region" description="Helical" evidence="8">
    <location>
        <begin position="790"/>
        <end position="812"/>
    </location>
</feature>
<dbReference type="EMBL" id="CYGV01001412">
    <property type="protein sequence ID" value="CUA74117.1"/>
    <property type="molecule type" value="Genomic_DNA"/>
</dbReference>
<feature type="transmembrane region" description="Helical" evidence="8">
    <location>
        <begin position="848"/>
        <end position="868"/>
    </location>
</feature>
<evidence type="ECO:0000256" key="8">
    <source>
        <dbReference type="SAM" id="Phobius"/>
    </source>
</evidence>
<dbReference type="Gene3D" id="3.40.50.12660">
    <property type="match status" value="1"/>
</dbReference>
<feature type="transmembrane region" description="Helical" evidence="8">
    <location>
        <begin position="875"/>
        <end position="893"/>
    </location>
</feature>
<evidence type="ECO:0000313" key="10">
    <source>
        <dbReference type="EMBL" id="CUA74117.1"/>
    </source>
</evidence>
<reference evidence="10 11" key="1">
    <citation type="submission" date="2015-07" db="EMBL/GenBank/DDBJ databases">
        <authorList>
            <person name="Noorani M."/>
        </authorList>
    </citation>
    <scope>NUCLEOTIDE SEQUENCE [LARGE SCALE GENOMIC DNA]</scope>
    <source>
        <strain evidence="10">BBA 69670</strain>
    </source>
</reference>
<dbReference type="PANTHER" id="PTHR31645">
    <property type="entry name" value="OLIGOPEPTIDE TRANSPORTER YGL114W-RELATED"/>
    <property type="match status" value="1"/>
</dbReference>
<feature type="transmembrane region" description="Helical" evidence="8">
    <location>
        <begin position="745"/>
        <end position="769"/>
    </location>
</feature>
<comment type="subcellular location">
    <subcellularLocation>
        <location evidence="1">Membrane</location>
        <topology evidence="1">Multi-pass membrane protein</topology>
    </subcellularLocation>
</comment>
<feature type="transmembrane region" description="Helical" evidence="8">
    <location>
        <begin position="1053"/>
        <end position="1076"/>
    </location>
</feature>
<comment type="similarity">
    <text evidence="2">Belongs to the oligopeptide OPT transporter family.</text>
</comment>
<evidence type="ECO:0000313" key="11">
    <source>
        <dbReference type="Proteomes" id="UP000044841"/>
    </source>
</evidence>
<feature type="compositionally biased region" description="Pro residues" evidence="7">
    <location>
        <begin position="28"/>
        <end position="37"/>
    </location>
</feature>
<evidence type="ECO:0000256" key="1">
    <source>
        <dbReference type="ARBA" id="ARBA00004141"/>
    </source>
</evidence>
<feature type="compositionally biased region" description="Polar residues" evidence="7">
    <location>
        <begin position="66"/>
        <end position="104"/>
    </location>
</feature>
<dbReference type="InterPro" id="IPR004813">
    <property type="entry name" value="OPT"/>
</dbReference>
<dbReference type="AlphaFoldDB" id="A0A0K6G663"/>
<accession>A0A0K6G663</accession>
<keyword evidence="3" id="KW-0813">Transport</keyword>
<dbReference type="Proteomes" id="UP000044841">
    <property type="component" value="Unassembled WGS sequence"/>
</dbReference>
<feature type="transmembrane region" description="Helical" evidence="8">
    <location>
        <begin position="695"/>
        <end position="725"/>
    </location>
</feature>
<sequence length="1141" mass="123700">MFRRSPISFPQPESSFNEPGYHLNYNPYGPPSSPPAPVSTYLPPARPAPAMYCSSTRADSGHSILPHSQSHPSLNDNSEQGWQDQNPNHPGSSPVNWNAQNTHSVADDSGYGGSPGLEPDAWSPQEQMGCGISSATHSYSSGAPVGNNNALLGGQQMNNPPQNNNDPQTHFQYLMCTGRKKALSIGINYIGRQDDLRGCINDSNNICELLIHRFGYSRDNIIQLVDDSTDPRKMPTKENILRAMHWLVKDAKPNDSLFFHFSGHAGQTKDQDGDEADGYDEVIYPLDFERTGHIVDDDMHAIMVKPLPPGCRLTAIFDSSHSGSLLDLPYTYSTRGIIKQPDSGQGVNRAIRNLGSMFKTVTGQTTPHAYAIQTRASPADVISLSSCKDSQASGDVVVAGRATGLMSYALIQVLNQRSYPTYQELLNGIRDILKNKYTNQKPQLSSSHPMHIVHHLSKYRSAPSFSIKYDAPDATELLSSLSRSSPELTLRSICSGILIGCILCFTNMYFGLQTGWISMMSMQSALLGYLLSLFYPRPMTRQELVVVQTTAAATGTMPLAAGFVGIIPALGLLDYKRDNAHPIKVGLVDGILWGSAVAFFGVFLAPSLRRQMIIKEELVFPSGTATAQLISVLHEKEDGSQDGERTYISPSGSRVTRRGGYEALPAEESDMPEHSPVEDEGDQEEHYDLTQSWRILGLSFIASALLTLSAYFFPVIFNIPLFGVYLAREWLWYFSPSFSYVGQGIIMGFPTTLSMSLGMVFGWGILSPLSKLNGWAPGPTGDMISGARGWILWVALAIICADSFVSIVPTIYRLLKSVYLTLLSGRAVVVSEDIPEEEPASRLVPDRWVWSGLLASVTIGTVLVWFVFGYEAIKPWATVLGFIIGAVLSHLGARALGETDLNPVSALGKISQLFFAFLQPGNVVANIIAGGVAEAGAQQAGDLMQDLKTGHLLHASPRAQFYGQMVGSVVSIFVSAVAYNLYTRAYVIPGPQFPAPTAYVWLSFARLIGSGNGLPDHTKPFIINAAVITALIASFKVQALSRGKWWAKWIPSGVAFAIGFLNTPSFTIARLIGGVAELLYRRRIARLRSQGQSASDVGIIILASGFVLGEGVASIIGLVMKSFGIGVISCGGCWPGGCPSC</sequence>
<evidence type="ECO:0000256" key="3">
    <source>
        <dbReference type="ARBA" id="ARBA00022448"/>
    </source>
</evidence>
<evidence type="ECO:0000256" key="6">
    <source>
        <dbReference type="ARBA" id="ARBA00023136"/>
    </source>
</evidence>
<feature type="transmembrane region" description="Helical" evidence="8">
    <location>
        <begin position="1097"/>
        <end position="1120"/>
    </location>
</feature>
<organism evidence="10 11">
    <name type="scientific">Rhizoctonia solani</name>
    <dbReference type="NCBI Taxonomy" id="456999"/>
    <lineage>
        <taxon>Eukaryota</taxon>
        <taxon>Fungi</taxon>
        <taxon>Dikarya</taxon>
        <taxon>Basidiomycota</taxon>
        <taxon>Agaricomycotina</taxon>
        <taxon>Agaricomycetes</taxon>
        <taxon>Cantharellales</taxon>
        <taxon>Ceratobasidiaceae</taxon>
        <taxon>Rhizoctonia</taxon>
    </lineage>
</organism>
<dbReference type="GO" id="GO:0035673">
    <property type="term" value="F:oligopeptide transmembrane transporter activity"/>
    <property type="evidence" value="ECO:0007669"/>
    <property type="project" value="InterPro"/>
</dbReference>
<dbReference type="GO" id="GO:0000329">
    <property type="term" value="C:fungal-type vacuole membrane"/>
    <property type="evidence" value="ECO:0007669"/>
    <property type="project" value="TreeGrafter"/>
</dbReference>
<feature type="transmembrane region" description="Helical" evidence="8">
    <location>
        <begin position="1021"/>
        <end position="1041"/>
    </location>
</feature>
<dbReference type="GO" id="GO:0006508">
    <property type="term" value="P:proteolysis"/>
    <property type="evidence" value="ECO:0007669"/>
    <property type="project" value="InterPro"/>
</dbReference>
<dbReference type="PANTHER" id="PTHR31645:SF0">
    <property type="entry name" value="OLIGOPEPTIDE TRANSPORTER YGL114W-RELATED"/>
    <property type="match status" value="1"/>
</dbReference>
<dbReference type="Pfam" id="PF00656">
    <property type="entry name" value="Peptidase_C14"/>
    <property type="match status" value="1"/>
</dbReference>
<keyword evidence="5 8" id="KW-1133">Transmembrane helix</keyword>
<keyword evidence="4 8" id="KW-0812">Transmembrane</keyword>
<feature type="transmembrane region" description="Helical" evidence="8">
    <location>
        <begin position="961"/>
        <end position="982"/>
    </location>
</feature>
<evidence type="ECO:0000259" key="9">
    <source>
        <dbReference type="Pfam" id="PF00656"/>
    </source>
</evidence>
<dbReference type="InterPro" id="IPR011600">
    <property type="entry name" value="Pept_C14_caspase"/>
</dbReference>
<gene>
    <name evidence="10" type="ORF">RSOLAG22IIIB_05407</name>
</gene>
<keyword evidence="6 8" id="KW-0472">Membrane</keyword>
<dbReference type="InterPro" id="IPR045035">
    <property type="entry name" value="YSL-like"/>
</dbReference>
<evidence type="ECO:0000256" key="7">
    <source>
        <dbReference type="SAM" id="MobiDB-lite"/>
    </source>
</evidence>
<proteinExistence type="inferred from homology"/>
<evidence type="ECO:0000256" key="4">
    <source>
        <dbReference type="ARBA" id="ARBA00022692"/>
    </source>
</evidence>
<feature type="transmembrane region" description="Helical" evidence="8">
    <location>
        <begin position="516"/>
        <end position="535"/>
    </location>
</feature>
<feature type="region of interest" description="Disordered" evidence="7">
    <location>
        <begin position="664"/>
        <end position="683"/>
    </location>
</feature>
<protein>
    <submittedName>
        <fullName evidence="10">Metacaspase-1</fullName>
    </submittedName>
</protein>
<feature type="transmembrane region" description="Helical" evidence="8">
    <location>
        <begin position="590"/>
        <end position="608"/>
    </location>
</feature>
<name>A0A0K6G663_9AGAM</name>
<feature type="transmembrane region" description="Helical" evidence="8">
    <location>
        <begin position="544"/>
        <end position="570"/>
    </location>
</feature>
<evidence type="ECO:0000256" key="2">
    <source>
        <dbReference type="ARBA" id="ARBA00008807"/>
    </source>
</evidence>